<organism evidence="2 3">
    <name type="scientific">Lyngbya aestuarii BL J</name>
    <dbReference type="NCBI Taxonomy" id="1348334"/>
    <lineage>
        <taxon>Bacteria</taxon>
        <taxon>Bacillati</taxon>
        <taxon>Cyanobacteriota</taxon>
        <taxon>Cyanophyceae</taxon>
        <taxon>Oscillatoriophycideae</taxon>
        <taxon>Oscillatoriales</taxon>
        <taxon>Microcoleaceae</taxon>
        <taxon>Lyngbya</taxon>
    </lineage>
</organism>
<comment type="caution">
    <text evidence="2">The sequence shown here is derived from an EMBL/GenBank/DDBJ whole genome shotgun (WGS) entry which is preliminary data.</text>
</comment>
<gene>
    <name evidence="2" type="ORF">M595_5463</name>
</gene>
<dbReference type="PATRIC" id="fig|1348334.3.peg.5254"/>
<evidence type="ECO:0000313" key="3">
    <source>
        <dbReference type="Proteomes" id="UP000017127"/>
    </source>
</evidence>
<keyword evidence="1" id="KW-0812">Transmembrane</keyword>
<dbReference type="Proteomes" id="UP000017127">
    <property type="component" value="Unassembled WGS sequence"/>
</dbReference>
<name>U7Q9S9_9CYAN</name>
<protein>
    <submittedName>
        <fullName evidence="2">Bacterial SH3 domain protein</fullName>
    </submittedName>
</protein>
<accession>U7Q9S9</accession>
<proteinExistence type="predicted"/>
<feature type="transmembrane region" description="Helical" evidence="1">
    <location>
        <begin position="16"/>
        <end position="35"/>
    </location>
</feature>
<keyword evidence="1" id="KW-0472">Membrane</keyword>
<keyword evidence="3" id="KW-1185">Reference proteome</keyword>
<evidence type="ECO:0000313" key="2">
    <source>
        <dbReference type="EMBL" id="ERT04579.1"/>
    </source>
</evidence>
<evidence type="ECO:0000256" key="1">
    <source>
        <dbReference type="SAM" id="Phobius"/>
    </source>
</evidence>
<keyword evidence="1" id="KW-1133">Transmembrane helix</keyword>
<dbReference type="EMBL" id="AUZM01000089">
    <property type="protein sequence ID" value="ERT04579.1"/>
    <property type="molecule type" value="Genomic_DNA"/>
</dbReference>
<reference evidence="2 3" key="1">
    <citation type="journal article" date="2013" name="Front. Microbiol.">
        <title>Comparative genomic analyses of the cyanobacterium, Lyngbya aestuarii BL J, a powerful hydrogen producer.</title>
        <authorList>
            <person name="Kothari A."/>
            <person name="Vaughn M."/>
            <person name="Garcia-Pichel F."/>
        </authorList>
    </citation>
    <scope>NUCLEOTIDE SEQUENCE [LARGE SCALE GENOMIC DNA]</scope>
    <source>
        <strain evidence="2 3">BL J</strain>
    </source>
</reference>
<sequence>MLGVERENMFYCGSRWVSGLSGLFIIAIGLQYRAIADEKNTPSKFLPSETRVGQTTSDLCRQVFEPQGLAVRRRPTPNSPRVGGVRYRDEVTLVRNSEGIRGPGGRTWIEITYPVRGFISNGYPDGRSNLVLCSDDLISQPPQQSASLCRRIDRRAAPRGVAVRAKPSRFSSRVGGVPTGQEVYLVEDYQLIGDANNEPRNWVEIVEPLAGFISANTLIMCR</sequence>
<dbReference type="AlphaFoldDB" id="U7Q9S9"/>